<dbReference type="Gene3D" id="3.30.70.270">
    <property type="match status" value="1"/>
</dbReference>
<keyword evidence="4" id="KW-0547">Nucleotide-binding</keyword>
<keyword evidence="6" id="KW-0472">Membrane</keyword>
<dbReference type="SUPFAM" id="SSF55073">
    <property type="entry name" value="Nucleotide cyclase"/>
    <property type="match status" value="1"/>
</dbReference>
<keyword evidence="8" id="KW-0808">Transferase</keyword>
<feature type="transmembrane region" description="Helical" evidence="6">
    <location>
        <begin position="13"/>
        <end position="31"/>
    </location>
</feature>
<dbReference type="GO" id="GO:0052621">
    <property type="term" value="F:diguanylate cyclase activity"/>
    <property type="evidence" value="ECO:0007669"/>
    <property type="project" value="UniProtKB-EC"/>
</dbReference>
<sequence length="469" mass="52560">MHVNLTLFKSDNVLLNSINVFILTLLGCMLGSHARMSGIDLSVLWPVNILVAALFYRCRSLNTPWYYCVAYSAMIAQDSLIYGWGVSALTINSANLVFIFVLVKLLRWPERYRQQEADITSSLHLFASCMIAALCCALVGAFAQHMAGQTRQPFQQDVLNWFSDQFYTAVLFLPLLLTLRSDFTLRMPNADWRSSIPLLFLVLSLGLGMLVGPIAILAYPLPALTWCAIVYPLWAIRLITLCTGIVELIATALHVQGIYDHQDELFMQAITIARISIAAIIFSPLLMAMNAKTIRQLNQRLLMQASNDFLTHLLSRYGFNDALNRYGKIPRYRQAAINIMLVDIDHFKTINDSYGHDNGDQVLKHVANLIQQSIPEPGLVSRIGGEEFAAVCFDFSEQDFFALAEHLRMRIRDTPCIIHGSPVSVAVSIGIAYAPASAMDLTQHVHQLFSAADKNLYIAKREGRNRTVQ</sequence>
<dbReference type="PANTHER" id="PTHR45138:SF9">
    <property type="entry name" value="DIGUANYLATE CYCLASE DGCM-RELATED"/>
    <property type="match status" value="1"/>
</dbReference>
<accession>A0ABX9AUG8</accession>
<keyword evidence="9" id="KW-1185">Reference proteome</keyword>
<keyword evidence="6" id="KW-0812">Transmembrane</keyword>
<dbReference type="EMBL" id="CP081864">
    <property type="protein sequence ID" value="QZN97104.1"/>
    <property type="molecule type" value="Genomic_DNA"/>
</dbReference>
<evidence type="ECO:0000256" key="4">
    <source>
        <dbReference type="ARBA" id="ARBA00023134"/>
    </source>
</evidence>
<dbReference type="InterPro" id="IPR029787">
    <property type="entry name" value="Nucleotide_cyclase"/>
</dbReference>
<evidence type="ECO:0000313" key="8">
    <source>
        <dbReference type="EMBL" id="QZN97104.1"/>
    </source>
</evidence>
<evidence type="ECO:0000256" key="2">
    <source>
        <dbReference type="ARBA" id="ARBA00004665"/>
    </source>
</evidence>
<feature type="transmembrane region" description="Helical" evidence="6">
    <location>
        <begin position="38"/>
        <end position="56"/>
    </location>
</feature>
<comment type="catalytic activity">
    <reaction evidence="5">
        <text>2 GTP = 3',3'-c-di-GMP + 2 diphosphate</text>
        <dbReference type="Rhea" id="RHEA:24898"/>
        <dbReference type="ChEBI" id="CHEBI:33019"/>
        <dbReference type="ChEBI" id="CHEBI:37565"/>
        <dbReference type="ChEBI" id="CHEBI:58805"/>
        <dbReference type="EC" id="2.7.7.65"/>
    </reaction>
</comment>
<dbReference type="Pfam" id="PF00990">
    <property type="entry name" value="GGDEF"/>
    <property type="match status" value="1"/>
</dbReference>
<feature type="transmembrane region" description="Helical" evidence="6">
    <location>
        <begin position="81"/>
        <end position="103"/>
    </location>
</feature>
<feature type="domain" description="GGDEF" evidence="7">
    <location>
        <begin position="335"/>
        <end position="469"/>
    </location>
</feature>
<dbReference type="CDD" id="cd01949">
    <property type="entry name" value="GGDEF"/>
    <property type="match status" value="1"/>
</dbReference>
<feature type="transmembrane region" description="Helical" evidence="6">
    <location>
        <begin position="158"/>
        <end position="177"/>
    </location>
</feature>
<organism evidence="8 9">
    <name type="scientific">Symbiopectobacterium purcellii</name>
    <dbReference type="NCBI Taxonomy" id="2871826"/>
    <lineage>
        <taxon>Bacteria</taxon>
        <taxon>Pseudomonadati</taxon>
        <taxon>Pseudomonadota</taxon>
        <taxon>Gammaproteobacteria</taxon>
        <taxon>Enterobacterales</taxon>
        <taxon>Enterobacteriaceae</taxon>
    </lineage>
</organism>
<evidence type="ECO:0000256" key="1">
    <source>
        <dbReference type="ARBA" id="ARBA00001946"/>
    </source>
</evidence>
<gene>
    <name evidence="8" type="ORF">K6K13_06945</name>
</gene>
<feature type="transmembrane region" description="Helical" evidence="6">
    <location>
        <begin position="198"/>
        <end position="219"/>
    </location>
</feature>
<dbReference type="SMART" id="SM00267">
    <property type="entry name" value="GGDEF"/>
    <property type="match status" value="1"/>
</dbReference>
<dbReference type="InterPro" id="IPR050469">
    <property type="entry name" value="Diguanylate_Cyclase"/>
</dbReference>
<dbReference type="PROSITE" id="PS50887">
    <property type="entry name" value="GGDEF"/>
    <property type="match status" value="1"/>
</dbReference>
<evidence type="ECO:0000256" key="5">
    <source>
        <dbReference type="ARBA" id="ARBA00034247"/>
    </source>
</evidence>
<keyword evidence="6" id="KW-1133">Transmembrane helix</keyword>
<reference evidence="8 9" key="1">
    <citation type="submission" date="2021-08" db="EMBL/GenBank/DDBJ databases">
        <title>Culture and genomic analysis of Symbiopectobacterium purcellii sp. nov. gen. nov., isolated from the leafhopper Empoasca decipiens.</title>
        <authorList>
            <person name="Nadal-Jimenez P."/>
            <person name="Siozios S."/>
            <person name="Halliday N."/>
            <person name="Camara M."/>
            <person name="Hurst G.D.D."/>
        </authorList>
    </citation>
    <scope>NUCLEOTIDE SEQUENCE [LARGE SCALE GENOMIC DNA]</scope>
    <source>
        <strain evidence="8 9">SyEd1</strain>
    </source>
</reference>
<dbReference type="NCBIfam" id="TIGR00254">
    <property type="entry name" value="GGDEF"/>
    <property type="match status" value="1"/>
</dbReference>
<evidence type="ECO:0000313" key="9">
    <source>
        <dbReference type="Proteomes" id="UP000825886"/>
    </source>
</evidence>
<dbReference type="Proteomes" id="UP000825886">
    <property type="component" value="Chromosome"/>
</dbReference>
<feature type="transmembrane region" description="Helical" evidence="6">
    <location>
        <begin position="231"/>
        <end position="253"/>
    </location>
</feature>
<feature type="transmembrane region" description="Helical" evidence="6">
    <location>
        <begin position="123"/>
        <end position="146"/>
    </location>
</feature>
<name>A0ABX9AUG8_9ENTR</name>
<keyword evidence="4" id="KW-0342">GTP-binding</keyword>
<feature type="transmembrane region" description="Helical" evidence="6">
    <location>
        <begin position="265"/>
        <end position="289"/>
    </location>
</feature>
<dbReference type="InterPro" id="IPR043128">
    <property type="entry name" value="Rev_trsase/Diguanyl_cyclase"/>
</dbReference>
<comment type="pathway">
    <text evidence="2">Purine metabolism; 3',5'-cyclic di-GMP biosynthesis.</text>
</comment>
<evidence type="ECO:0000256" key="6">
    <source>
        <dbReference type="SAM" id="Phobius"/>
    </source>
</evidence>
<proteinExistence type="predicted"/>
<dbReference type="InterPro" id="IPR000160">
    <property type="entry name" value="GGDEF_dom"/>
</dbReference>
<dbReference type="EC" id="2.7.7.65" evidence="3"/>
<dbReference type="PANTHER" id="PTHR45138">
    <property type="entry name" value="REGULATORY COMPONENTS OF SENSORY TRANSDUCTION SYSTEM"/>
    <property type="match status" value="1"/>
</dbReference>
<keyword evidence="8" id="KW-0548">Nucleotidyltransferase</keyword>
<evidence type="ECO:0000259" key="7">
    <source>
        <dbReference type="PROSITE" id="PS50887"/>
    </source>
</evidence>
<protein>
    <recommendedName>
        <fullName evidence="3">diguanylate cyclase</fullName>
        <ecNumber evidence="3">2.7.7.65</ecNumber>
    </recommendedName>
</protein>
<evidence type="ECO:0000256" key="3">
    <source>
        <dbReference type="ARBA" id="ARBA00012528"/>
    </source>
</evidence>
<comment type="cofactor">
    <cofactor evidence="1">
        <name>Mg(2+)</name>
        <dbReference type="ChEBI" id="CHEBI:18420"/>
    </cofactor>
</comment>